<organism evidence="1 2">
    <name type="scientific">Collybiopsis confluens</name>
    <dbReference type="NCBI Taxonomy" id="2823264"/>
    <lineage>
        <taxon>Eukaryota</taxon>
        <taxon>Fungi</taxon>
        <taxon>Dikarya</taxon>
        <taxon>Basidiomycota</taxon>
        <taxon>Agaricomycotina</taxon>
        <taxon>Agaricomycetes</taxon>
        <taxon>Agaricomycetidae</taxon>
        <taxon>Agaricales</taxon>
        <taxon>Marasmiineae</taxon>
        <taxon>Omphalotaceae</taxon>
        <taxon>Collybiopsis</taxon>
    </lineage>
</organism>
<evidence type="ECO:0000313" key="1">
    <source>
        <dbReference type="EMBL" id="KAF5390232.1"/>
    </source>
</evidence>
<protein>
    <submittedName>
        <fullName evidence="1">Uncharacterized protein</fullName>
    </submittedName>
</protein>
<accession>A0A8H5MDQ5</accession>
<dbReference type="AlphaFoldDB" id="A0A8H5MDQ5"/>
<reference evidence="1 2" key="1">
    <citation type="journal article" date="2020" name="ISME J.">
        <title>Uncovering the hidden diversity of litter-decomposition mechanisms in mushroom-forming fungi.</title>
        <authorList>
            <person name="Floudas D."/>
            <person name="Bentzer J."/>
            <person name="Ahren D."/>
            <person name="Johansson T."/>
            <person name="Persson P."/>
            <person name="Tunlid A."/>
        </authorList>
    </citation>
    <scope>NUCLEOTIDE SEQUENCE [LARGE SCALE GENOMIC DNA]</scope>
    <source>
        <strain evidence="1 2">CBS 406.79</strain>
    </source>
</reference>
<dbReference type="OrthoDB" id="3255427at2759"/>
<keyword evidence="2" id="KW-1185">Reference proteome</keyword>
<sequence length="103" mass="11296">MEVARDFSAGLQSALPGHISRNDVEKVGGTELRVIDLRKQHTYGGSEITVNQFHCQLFRILDNMGYSLCATLPMARRGPLSALGYGTRQELLVFKSANSEALA</sequence>
<comment type="caution">
    <text evidence="1">The sequence shown here is derived from an EMBL/GenBank/DDBJ whole genome shotgun (WGS) entry which is preliminary data.</text>
</comment>
<evidence type="ECO:0000313" key="2">
    <source>
        <dbReference type="Proteomes" id="UP000518752"/>
    </source>
</evidence>
<name>A0A8H5MDQ5_9AGAR</name>
<proteinExistence type="predicted"/>
<gene>
    <name evidence="1" type="ORF">D9757_002958</name>
</gene>
<dbReference type="EMBL" id="JAACJN010000016">
    <property type="protein sequence ID" value="KAF5390232.1"/>
    <property type="molecule type" value="Genomic_DNA"/>
</dbReference>
<dbReference type="Proteomes" id="UP000518752">
    <property type="component" value="Unassembled WGS sequence"/>
</dbReference>